<dbReference type="RefSeq" id="WP_119764344.1">
    <property type="nucleotide sequence ID" value="NZ_QYUM01000004.1"/>
</dbReference>
<evidence type="ECO:0008006" key="5">
    <source>
        <dbReference type="Google" id="ProtNLM"/>
    </source>
</evidence>
<sequence>MRASVLQGVIAASLVTTPAMVQAQTTTPPGAAVQRLSLAQSPAVRAGAPATRQSNAEGNNWGWIIGAVGLVAGVAYALIEGDDDDDDLPASP</sequence>
<gene>
    <name evidence="3" type="ORF">D3876_16430</name>
</gene>
<evidence type="ECO:0000256" key="2">
    <source>
        <dbReference type="SAM" id="SignalP"/>
    </source>
</evidence>
<dbReference type="Proteomes" id="UP000286100">
    <property type="component" value="Unassembled WGS sequence"/>
</dbReference>
<dbReference type="EMBL" id="QYUM01000004">
    <property type="protein sequence ID" value="RJF85517.1"/>
    <property type="molecule type" value="Genomic_DNA"/>
</dbReference>
<dbReference type="AlphaFoldDB" id="A0A418W6F9"/>
<organism evidence="3 4">
    <name type="scientific">Sphingomonas cavernae</name>
    <dbReference type="NCBI Taxonomy" id="2320861"/>
    <lineage>
        <taxon>Bacteria</taxon>
        <taxon>Pseudomonadati</taxon>
        <taxon>Pseudomonadota</taxon>
        <taxon>Alphaproteobacteria</taxon>
        <taxon>Sphingomonadales</taxon>
        <taxon>Sphingomonadaceae</taxon>
        <taxon>Sphingomonas</taxon>
    </lineage>
</organism>
<feature type="transmembrane region" description="Helical" evidence="1">
    <location>
        <begin position="61"/>
        <end position="79"/>
    </location>
</feature>
<proteinExistence type="predicted"/>
<keyword evidence="1" id="KW-0472">Membrane</keyword>
<protein>
    <recommendedName>
        <fullName evidence="5">WGxxGxxG-CTERM domain-containing protein</fullName>
    </recommendedName>
</protein>
<keyword evidence="4" id="KW-1185">Reference proteome</keyword>
<keyword evidence="2" id="KW-0732">Signal</keyword>
<feature type="chain" id="PRO_5019573075" description="WGxxGxxG-CTERM domain-containing protein" evidence="2">
    <location>
        <begin position="24"/>
        <end position="92"/>
    </location>
</feature>
<accession>A0A418W6F9</accession>
<keyword evidence="1" id="KW-0812">Transmembrane</keyword>
<comment type="caution">
    <text evidence="3">The sequence shown here is derived from an EMBL/GenBank/DDBJ whole genome shotgun (WGS) entry which is preliminary data.</text>
</comment>
<keyword evidence="1" id="KW-1133">Transmembrane helix</keyword>
<feature type="signal peptide" evidence="2">
    <location>
        <begin position="1"/>
        <end position="23"/>
    </location>
</feature>
<evidence type="ECO:0000256" key="1">
    <source>
        <dbReference type="SAM" id="Phobius"/>
    </source>
</evidence>
<name>A0A418W6F9_9SPHN</name>
<reference evidence="3 4" key="1">
    <citation type="submission" date="2018-09" db="EMBL/GenBank/DDBJ databases">
        <authorList>
            <person name="Zhu H."/>
        </authorList>
    </citation>
    <scope>NUCLEOTIDE SEQUENCE [LARGE SCALE GENOMIC DNA]</scope>
    <source>
        <strain evidence="3 4">K2R01-6</strain>
    </source>
</reference>
<evidence type="ECO:0000313" key="4">
    <source>
        <dbReference type="Proteomes" id="UP000286100"/>
    </source>
</evidence>
<evidence type="ECO:0000313" key="3">
    <source>
        <dbReference type="EMBL" id="RJF85517.1"/>
    </source>
</evidence>